<gene>
    <name evidence="1" type="ORF">H9816_07730</name>
</gene>
<proteinExistence type="predicted"/>
<name>A0A9D2IMF8_9BACT</name>
<dbReference type="InterPro" id="IPR024227">
    <property type="entry name" value="DUF3795"/>
</dbReference>
<evidence type="ECO:0000313" key="1">
    <source>
        <dbReference type="EMBL" id="HIZ15780.1"/>
    </source>
</evidence>
<reference evidence="1" key="1">
    <citation type="journal article" date="2021" name="PeerJ">
        <title>Extensive microbial diversity within the chicken gut microbiome revealed by metagenomics and culture.</title>
        <authorList>
            <person name="Gilroy R."/>
            <person name="Ravi A."/>
            <person name="Getino M."/>
            <person name="Pursley I."/>
            <person name="Horton D.L."/>
            <person name="Alikhan N.F."/>
            <person name="Baker D."/>
            <person name="Gharbi K."/>
            <person name="Hall N."/>
            <person name="Watson M."/>
            <person name="Adriaenssens E.M."/>
            <person name="Foster-Nyarko E."/>
            <person name="Jarju S."/>
            <person name="Secka A."/>
            <person name="Antonio M."/>
            <person name="Oren A."/>
            <person name="Chaudhuri R.R."/>
            <person name="La Ragione R."/>
            <person name="Hildebrand F."/>
            <person name="Pallen M.J."/>
        </authorList>
    </citation>
    <scope>NUCLEOTIDE SEQUENCE</scope>
    <source>
        <strain evidence="1">ChiHjej11B10-19426</strain>
    </source>
</reference>
<protein>
    <submittedName>
        <fullName evidence="1">DUF3795 domain-containing protein</fullName>
    </submittedName>
</protein>
<organism evidence="1 2">
    <name type="scientific">Candidatus Tidjanibacter faecipullorum</name>
    <dbReference type="NCBI Taxonomy" id="2838766"/>
    <lineage>
        <taxon>Bacteria</taxon>
        <taxon>Pseudomonadati</taxon>
        <taxon>Bacteroidota</taxon>
        <taxon>Bacteroidia</taxon>
        <taxon>Bacteroidales</taxon>
        <taxon>Rikenellaceae</taxon>
        <taxon>Tidjanibacter</taxon>
    </lineage>
</organism>
<sequence length="116" mass="12749">MHTLIACCGLDCSQCDARIATLTGDEVLRNETARRWSAMNQAPEITPETICCTGCRTEGAKFAYCALCAIRQCAVRRGHATCGACPEMETCPTVEAVFRHAPEARERLRRLRDAGQ</sequence>
<comment type="caution">
    <text evidence="1">The sequence shown here is derived from an EMBL/GenBank/DDBJ whole genome shotgun (WGS) entry which is preliminary data.</text>
</comment>
<evidence type="ECO:0000313" key="2">
    <source>
        <dbReference type="Proteomes" id="UP000824014"/>
    </source>
</evidence>
<dbReference type="AlphaFoldDB" id="A0A9D2IMF8"/>
<dbReference type="EMBL" id="DXCC01000029">
    <property type="protein sequence ID" value="HIZ15780.1"/>
    <property type="molecule type" value="Genomic_DNA"/>
</dbReference>
<accession>A0A9D2IMF8</accession>
<dbReference type="Pfam" id="PF12675">
    <property type="entry name" value="DUF3795"/>
    <property type="match status" value="1"/>
</dbReference>
<dbReference type="Proteomes" id="UP000824014">
    <property type="component" value="Unassembled WGS sequence"/>
</dbReference>
<reference evidence="1" key="2">
    <citation type="submission" date="2021-04" db="EMBL/GenBank/DDBJ databases">
        <authorList>
            <person name="Gilroy R."/>
        </authorList>
    </citation>
    <scope>NUCLEOTIDE SEQUENCE</scope>
    <source>
        <strain evidence="1">ChiHjej11B10-19426</strain>
    </source>
</reference>